<evidence type="ECO:0000256" key="1">
    <source>
        <dbReference type="ARBA" id="ARBA00001971"/>
    </source>
</evidence>
<dbReference type="InterPro" id="IPR017972">
    <property type="entry name" value="Cyt_P450_CS"/>
</dbReference>
<name>A0A1J8QBH7_9AGAM</name>
<protein>
    <recommendedName>
        <fullName evidence="13">Cytochrome P450</fullName>
    </recommendedName>
</protein>
<keyword evidence="12" id="KW-1185">Reference proteome</keyword>
<dbReference type="SUPFAM" id="SSF48264">
    <property type="entry name" value="Cytochrome P450"/>
    <property type="match status" value="1"/>
</dbReference>
<dbReference type="PANTHER" id="PTHR24287:SF1">
    <property type="entry name" value="P450, PUTATIVE (EUROFUNG)-RELATED"/>
    <property type="match status" value="1"/>
</dbReference>
<evidence type="ECO:0000256" key="10">
    <source>
        <dbReference type="SAM" id="MobiDB-lite"/>
    </source>
</evidence>
<comment type="similarity">
    <text evidence="2 9">Belongs to the cytochrome P450 family.</text>
</comment>
<evidence type="ECO:0000313" key="12">
    <source>
        <dbReference type="Proteomes" id="UP000183567"/>
    </source>
</evidence>
<keyword evidence="3 8" id="KW-0349">Heme</keyword>
<comment type="caution">
    <text evidence="11">The sequence shown here is derived from an EMBL/GenBank/DDBJ whole genome shotgun (WGS) entry which is preliminary data.</text>
</comment>
<dbReference type="OrthoDB" id="2624093at2759"/>
<keyword evidence="6 8" id="KW-0408">Iron</keyword>
<keyword evidence="4 8" id="KW-0479">Metal-binding</keyword>
<evidence type="ECO:0000256" key="4">
    <source>
        <dbReference type="ARBA" id="ARBA00022723"/>
    </source>
</evidence>
<evidence type="ECO:0000256" key="9">
    <source>
        <dbReference type="RuleBase" id="RU000461"/>
    </source>
</evidence>
<dbReference type="InterPro" id="IPR036396">
    <property type="entry name" value="Cyt_P450_sf"/>
</dbReference>
<organism evidence="11 12">
    <name type="scientific">Rhizopogon vesiculosus</name>
    <dbReference type="NCBI Taxonomy" id="180088"/>
    <lineage>
        <taxon>Eukaryota</taxon>
        <taxon>Fungi</taxon>
        <taxon>Dikarya</taxon>
        <taxon>Basidiomycota</taxon>
        <taxon>Agaricomycotina</taxon>
        <taxon>Agaricomycetes</taxon>
        <taxon>Agaricomycetidae</taxon>
        <taxon>Boletales</taxon>
        <taxon>Suillineae</taxon>
        <taxon>Rhizopogonaceae</taxon>
        <taxon>Rhizopogon</taxon>
    </lineage>
</organism>
<sequence length="167" mass="19353">MRLFSPIPFNVRESVKASTLPATSPLEKPIYVPPKTSVSYSVFIMHRRKDLWGPDAEEFDPDRFLDERLHKYLIPQPFIFLPFNAGPRICLGQQFAYNEMSFMLIRLLQTFSCITLAPEAQHPDTRPPTEWAQAEGRKSRERFRPKAHLTLYADGGLWVRMDEAENA</sequence>
<dbReference type="Gene3D" id="1.10.630.10">
    <property type="entry name" value="Cytochrome P450"/>
    <property type="match status" value="1"/>
</dbReference>
<dbReference type="InterPro" id="IPR047146">
    <property type="entry name" value="Cyt_P450_E_CYP52_fungi"/>
</dbReference>
<keyword evidence="5 9" id="KW-0560">Oxidoreductase</keyword>
<evidence type="ECO:0000256" key="3">
    <source>
        <dbReference type="ARBA" id="ARBA00022617"/>
    </source>
</evidence>
<dbReference type="Proteomes" id="UP000183567">
    <property type="component" value="Unassembled WGS sequence"/>
</dbReference>
<dbReference type="PROSITE" id="PS00086">
    <property type="entry name" value="CYTOCHROME_P450"/>
    <property type="match status" value="1"/>
</dbReference>
<evidence type="ECO:0008006" key="13">
    <source>
        <dbReference type="Google" id="ProtNLM"/>
    </source>
</evidence>
<feature type="region of interest" description="Disordered" evidence="10">
    <location>
        <begin position="119"/>
        <end position="138"/>
    </location>
</feature>
<evidence type="ECO:0000256" key="2">
    <source>
        <dbReference type="ARBA" id="ARBA00010617"/>
    </source>
</evidence>
<gene>
    <name evidence="11" type="ORF">AZE42_08490</name>
</gene>
<keyword evidence="7 9" id="KW-0503">Monooxygenase</keyword>
<dbReference type="STRING" id="180088.A0A1J8QBH7"/>
<evidence type="ECO:0000256" key="7">
    <source>
        <dbReference type="ARBA" id="ARBA00023033"/>
    </source>
</evidence>
<dbReference type="PRINTS" id="PR00463">
    <property type="entry name" value="EP450I"/>
</dbReference>
<dbReference type="GO" id="GO:0016705">
    <property type="term" value="F:oxidoreductase activity, acting on paired donors, with incorporation or reduction of molecular oxygen"/>
    <property type="evidence" value="ECO:0007669"/>
    <property type="project" value="InterPro"/>
</dbReference>
<proteinExistence type="inferred from homology"/>
<dbReference type="InterPro" id="IPR002401">
    <property type="entry name" value="Cyt_P450_E_grp-I"/>
</dbReference>
<dbReference type="GO" id="GO:0020037">
    <property type="term" value="F:heme binding"/>
    <property type="evidence" value="ECO:0007669"/>
    <property type="project" value="InterPro"/>
</dbReference>
<evidence type="ECO:0000256" key="6">
    <source>
        <dbReference type="ARBA" id="ARBA00023004"/>
    </source>
</evidence>
<dbReference type="PANTHER" id="PTHR24287">
    <property type="entry name" value="P450, PUTATIVE (EUROFUNG)-RELATED"/>
    <property type="match status" value="1"/>
</dbReference>
<comment type="cofactor">
    <cofactor evidence="1 8">
        <name>heme</name>
        <dbReference type="ChEBI" id="CHEBI:30413"/>
    </cofactor>
</comment>
<dbReference type="EMBL" id="LVVM01005303">
    <property type="protein sequence ID" value="OJA10961.1"/>
    <property type="molecule type" value="Genomic_DNA"/>
</dbReference>
<dbReference type="Pfam" id="PF00067">
    <property type="entry name" value="p450"/>
    <property type="match status" value="1"/>
</dbReference>
<dbReference type="GO" id="GO:0005506">
    <property type="term" value="F:iron ion binding"/>
    <property type="evidence" value="ECO:0007669"/>
    <property type="project" value="InterPro"/>
</dbReference>
<feature type="binding site" description="axial binding residue" evidence="8">
    <location>
        <position position="90"/>
    </location>
    <ligand>
        <name>heme</name>
        <dbReference type="ChEBI" id="CHEBI:30413"/>
    </ligand>
    <ligandPart>
        <name>Fe</name>
        <dbReference type="ChEBI" id="CHEBI:18248"/>
    </ligandPart>
</feature>
<reference evidence="11 12" key="1">
    <citation type="submission" date="2016-03" db="EMBL/GenBank/DDBJ databases">
        <title>Comparative genomics of the ectomycorrhizal sister species Rhizopogon vinicolor and Rhizopogon vesiculosus (Basidiomycota: Boletales) reveals a divergence of the mating type B locus.</title>
        <authorList>
            <person name="Mujic A.B."/>
            <person name="Kuo A."/>
            <person name="Tritt A."/>
            <person name="Lipzen A."/>
            <person name="Chen C."/>
            <person name="Johnson J."/>
            <person name="Sharma A."/>
            <person name="Barry K."/>
            <person name="Grigoriev I.V."/>
            <person name="Spatafora J.W."/>
        </authorList>
    </citation>
    <scope>NUCLEOTIDE SEQUENCE [LARGE SCALE GENOMIC DNA]</scope>
    <source>
        <strain evidence="11 12">AM-OR11-056</strain>
    </source>
</reference>
<evidence type="ECO:0000256" key="5">
    <source>
        <dbReference type="ARBA" id="ARBA00023002"/>
    </source>
</evidence>
<dbReference type="InterPro" id="IPR001128">
    <property type="entry name" value="Cyt_P450"/>
</dbReference>
<accession>A0A1J8QBH7</accession>
<dbReference type="GO" id="GO:0004497">
    <property type="term" value="F:monooxygenase activity"/>
    <property type="evidence" value="ECO:0007669"/>
    <property type="project" value="UniProtKB-KW"/>
</dbReference>
<dbReference type="AlphaFoldDB" id="A0A1J8QBH7"/>
<evidence type="ECO:0000256" key="8">
    <source>
        <dbReference type="PIRSR" id="PIRSR602401-1"/>
    </source>
</evidence>
<evidence type="ECO:0000313" key="11">
    <source>
        <dbReference type="EMBL" id="OJA10961.1"/>
    </source>
</evidence>